<organism evidence="5">
    <name type="scientific">Schistocephalus solidus</name>
    <name type="common">Tapeworm</name>
    <dbReference type="NCBI Taxonomy" id="70667"/>
    <lineage>
        <taxon>Eukaryota</taxon>
        <taxon>Metazoa</taxon>
        <taxon>Spiralia</taxon>
        <taxon>Lophotrochozoa</taxon>
        <taxon>Platyhelminthes</taxon>
        <taxon>Cestoda</taxon>
        <taxon>Eucestoda</taxon>
        <taxon>Diphyllobothriidea</taxon>
        <taxon>Diphyllobothriidae</taxon>
        <taxon>Schistocephalus</taxon>
    </lineage>
</organism>
<dbReference type="WBParaSite" id="SSLN_0001686301-mRNA-1">
    <property type="protein sequence ID" value="SSLN_0001686301-mRNA-1"/>
    <property type="gene ID" value="SSLN_0001686301"/>
</dbReference>
<protein>
    <submittedName>
        <fullName evidence="5">C2H2-type domain-containing protein</fullName>
    </submittedName>
</protein>
<feature type="domain" description="C2H2-type" evidence="2">
    <location>
        <begin position="28"/>
        <end position="55"/>
    </location>
</feature>
<dbReference type="AlphaFoldDB" id="A0A183TIF3"/>
<evidence type="ECO:0000313" key="5">
    <source>
        <dbReference type="WBParaSite" id="SSLN_0001686301-mRNA-1"/>
    </source>
</evidence>
<keyword evidence="4" id="KW-1185">Reference proteome</keyword>
<gene>
    <name evidence="3" type="ORF">SSLN_LOCUS16251</name>
</gene>
<evidence type="ECO:0000313" key="4">
    <source>
        <dbReference type="Proteomes" id="UP000275846"/>
    </source>
</evidence>
<sequence>MNSLRSCHFYRHFHPTSINDLLPASPDFSCQHCARNFNSCIGLVGHLRIHRTEAGEPLQSSGHISNWWQRCPFHIGDDLVGKLIKELQKLGVSQYSVPPPEKITCYADFARWEARGKDYLEGVDTRAQIGTILALLDDEALALAREEEVLKAACEKSPRSLFGVTAVQPHSSSNAFPQTPWQPYSCGSSPHRNNWRRPQTRRLLRPKARRIIQAIDLHPGPSDGFYTTGMGCWDLTCVRGYAEKERKTKIPLVREVLVSCSRSVIKDGFVLNVCASDELWYTDLIDPPMMYELAGSTKADLSNGQFRDLEPSARHRSPT</sequence>
<accession>A0A183TIF3</accession>
<keyword evidence="1" id="KW-0863">Zinc-finger</keyword>
<dbReference type="GO" id="GO:0008270">
    <property type="term" value="F:zinc ion binding"/>
    <property type="evidence" value="ECO:0007669"/>
    <property type="project" value="UniProtKB-KW"/>
</dbReference>
<proteinExistence type="predicted"/>
<name>A0A183TIF3_SCHSO</name>
<dbReference type="PROSITE" id="PS00028">
    <property type="entry name" value="ZINC_FINGER_C2H2_1"/>
    <property type="match status" value="1"/>
</dbReference>
<evidence type="ECO:0000313" key="3">
    <source>
        <dbReference type="EMBL" id="VDM02637.1"/>
    </source>
</evidence>
<reference evidence="5" key="1">
    <citation type="submission" date="2016-06" db="UniProtKB">
        <authorList>
            <consortium name="WormBaseParasite"/>
        </authorList>
    </citation>
    <scope>IDENTIFICATION</scope>
</reference>
<dbReference type="InterPro" id="IPR013087">
    <property type="entry name" value="Znf_C2H2_type"/>
</dbReference>
<keyword evidence="1" id="KW-0479">Metal-binding</keyword>
<dbReference type="PROSITE" id="PS50157">
    <property type="entry name" value="ZINC_FINGER_C2H2_2"/>
    <property type="match status" value="1"/>
</dbReference>
<dbReference type="Proteomes" id="UP000275846">
    <property type="component" value="Unassembled WGS sequence"/>
</dbReference>
<evidence type="ECO:0000256" key="1">
    <source>
        <dbReference type="PROSITE-ProRule" id="PRU00042"/>
    </source>
</evidence>
<dbReference type="OrthoDB" id="8117402at2759"/>
<evidence type="ECO:0000259" key="2">
    <source>
        <dbReference type="PROSITE" id="PS50157"/>
    </source>
</evidence>
<dbReference type="EMBL" id="UYSU01040866">
    <property type="protein sequence ID" value="VDM02637.1"/>
    <property type="molecule type" value="Genomic_DNA"/>
</dbReference>
<reference evidence="3 4" key="2">
    <citation type="submission" date="2018-11" db="EMBL/GenBank/DDBJ databases">
        <authorList>
            <consortium name="Pathogen Informatics"/>
        </authorList>
    </citation>
    <scope>NUCLEOTIDE SEQUENCE [LARGE SCALE GENOMIC DNA]</scope>
    <source>
        <strain evidence="3 4">NST_G2</strain>
    </source>
</reference>
<keyword evidence="1" id="KW-0862">Zinc</keyword>